<name>A0ABN8J3H7_9NEOP</name>
<sequence>MPTYREYNTVTAPCVSPIWVCTGIRTLEVQKGTFRLYVVPTGTLDAEGYVQAIIVKMLATRRRLEGEGGECLIHTPPPPIPPRGADRSPCRDLSHP</sequence>
<evidence type="ECO:0000313" key="3">
    <source>
        <dbReference type="Proteomes" id="UP000837857"/>
    </source>
</evidence>
<evidence type="ECO:0000256" key="1">
    <source>
        <dbReference type="SAM" id="MobiDB-lite"/>
    </source>
</evidence>
<feature type="compositionally biased region" description="Basic and acidic residues" evidence="1">
    <location>
        <begin position="84"/>
        <end position="96"/>
    </location>
</feature>
<reference evidence="2" key="1">
    <citation type="submission" date="2022-03" db="EMBL/GenBank/DDBJ databases">
        <authorList>
            <person name="Martin H S."/>
        </authorList>
    </citation>
    <scope>NUCLEOTIDE SEQUENCE</scope>
</reference>
<keyword evidence="3" id="KW-1185">Reference proteome</keyword>
<dbReference type="Proteomes" id="UP000837857">
    <property type="component" value="Chromosome 7"/>
</dbReference>
<gene>
    <name evidence="2" type="ORF">IPOD504_LOCUS15485</name>
</gene>
<dbReference type="EMBL" id="OW152819">
    <property type="protein sequence ID" value="CAH2073103.1"/>
    <property type="molecule type" value="Genomic_DNA"/>
</dbReference>
<protein>
    <submittedName>
        <fullName evidence="2">Uncharacterized protein</fullName>
    </submittedName>
</protein>
<organism evidence="2 3">
    <name type="scientific">Iphiclides podalirius</name>
    <name type="common">scarce swallowtail</name>
    <dbReference type="NCBI Taxonomy" id="110791"/>
    <lineage>
        <taxon>Eukaryota</taxon>
        <taxon>Metazoa</taxon>
        <taxon>Ecdysozoa</taxon>
        <taxon>Arthropoda</taxon>
        <taxon>Hexapoda</taxon>
        <taxon>Insecta</taxon>
        <taxon>Pterygota</taxon>
        <taxon>Neoptera</taxon>
        <taxon>Endopterygota</taxon>
        <taxon>Lepidoptera</taxon>
        <taxon>Glossata</taxon>
        <taxon>Ditrysia</taxon>
        <taxon>Papilionoidea</taxon>
        <taxon>Papilionidae</taxon>
        <taxon>Papilioninae</taxon>
        <taxon>Iphiclides</taxon>
    </lineage>
</organism>
<evidence type="ECO:0000313" key="2">
    <source>
        <dbReference type="EMBL" id="CAH2073103.1"/>
    </source>
</evidence>
<proteinExistence type="predicted"/>
<feature type="non-terminal residue" evidence="2">
    <location>
        <position position="96"/>
    </location>
</feature>
<feature type="region of interest" description="Disordered" evidence="1">
    <location>
        <begin position="69"/>
        <end position="96"/>
    </location>
</feature>
<accession>A0ABN8J3H7</accession>